<evidence type="ECO:0000256" key="1">
    <source>
        <dbReference type="SAM" id="MobiDB-lite"/>
    </source>
</evidence>
<proteinExistence type="predicted"/>
<keyword evidence="3" id="KW-1185">Reference proteome</keyword>
<dbReference type="Proteomes" id="UP000403266">
    <property type="component" value="Unassembled WGS sequence"/>
</dbReference>
<sequence>MSDRTWHKSWNGPDENSERHPGCPHHASYQDDEPHVRSRGGRSDIHEDRGDPPEHHLRNDYGDRGRDQDDSPDDSVQPHDGGNLGWDTAWDDAGGFEAVLLSHLSDTLGPAGGFPPIIVFAIDDLNVEFNTLIQTTQIQNTLVFLNASDGGSIDIGGDVNANGFQSASVEQSTGFMNLPDFA</sequence>
<feature type="compositionally biased region" description="Basic and acidic residues" evidence="1">
    <location>
        <begin position="28"/>
        <end position="69"/>
    </location>
</feature>
<protein>
    <submittedName>
        <fullName evidence="2">Uncharacterized protein</fullName>
    </submittedName>
</protein>
<reference evidence="2 3" key="1">
    <citation type="journal article" date="2019" name="Syst. Appl. Microbiol.">
        <title>Microvirga tunisiensis sp. nov., a root nodule symbiotic bacterium isolated from Lupinus micranthus and L. luteus grown in Northern Tunisia.</title>
        <authorList>
            <person name="Msaddak A."/>
            <person name="Rejili M."/>
            <person name="Duran D."/>
            <person name="Mars M."/>
            <person name="Palacios J.M."/>
            <person name="Ruiz-Argueso T."/>
            <person name="Rey L."/>
            <person name="Imperial J."/>
        </authorList>
    </citation>
    <scope>NUCLEOTIDE SEQUENCE [LARGE SCALE GENOMIC DNA]</scope>
    <source>
        <strain evidence="2 3">Lmie10</strain>
    </source>
</reference>
<dbReference type="EMBL" id="VOSK01000004">
    <property type="protein sequence ID" value="MPR24178.1"/>
    <property type="molecule type" value="Genomic_DNA"/>
</dbReference>
<feature type="region of interest" description="Disordered" evidence="1">
    <location>
        <begin position="1"/>
        <end position="88"/>
    </location>
</feature>
<gene>
    <name evidence="2" type="ORF">FS320_02795</name>
</gene>
<name>A0A5N7MBU1_9HYPH</name>
<organism evidence="2 3">
    <name type="scientific">Microvirga tunisiensis</name>
    <dbReference type="NCBI Taxonomy" id="2108360"/>
    <lineage>
        <taxon>Bacteria</taxon>
        <taxon>Pseudomonadati</taxon>
        <taxon>Pseudomonadota</taxon>
        <taxon>Alphaproteobacteria</taxon>
        <taxon>Hyphomicrobiales</taxon>
        <taxon>Methylobacteriaceae</taxon>
        <taxon>Microvirga</taxon>
    </lineage>
</organism>
<dbReference type="AlphaFoldDB" id="A0A5N7MBU1"/>
<evidence type="ECO:0000313" key="3">
    <source>
        <dbReference type="Proteomes" id="UP000403266"/>
    </source>
</evidence>
<comment type="caution">
    <text evidence="2">The sequence shown here is derived from an EMBL/GenBank/DDBJ whole genome shotgun (WGS) entry which is preliminary data.</text>
</comment>
<accession>A0A5N7MBU1</accession>
<evidence type="ECO:0000313" key="2">
    <source>
        <dbReference type="EMBL" id="MPR24178.1"/>
    </source>
</evidence>